<evidence type="ECO:0000256" key="4">
    <source>
        <dbReference type="ARBA" id="ARBA00022989"/>
    </source>
</evidence>
<evidence type="ECO:0000256" key="9">
    <source>
        <dbReference type="ARBA" id="ARBA00024189"/>
    </source>
</evidence>
<evidence type="ECO:0000256" key="6">
    <source>
        <dbReference type="ARBA" id="ARBA00023180"/>
    </source>
</evidence>
<dbReference type="PANTHER" id="PTHR31981:SF1">
    <property type="entry name" value="GLYCOSYLATED LYSOSOMAL MEMBRANE PROTEIN"/>
    <property type="match status" value="1"/>
</dbReference>
<keyword evidence="3" id="KW-0732">Signal</keyword>
<keyword evidence="6" id="KW-0325">Glycoprotein</keyword>
<evidence type="ECO:0000256" key="5">
    <source>
        <dbReference type="ARBA" id="ARBA00023136"/>
    </source>
</evidence>
<proteinExistence type="inferred from homology"/>
<comment type="subunit">
    <text evidence="10">Interacts (via lumenal domain) with lysosomal protein MFSD1; the interaction starts while both proteins are still in the endoplasmic reticulum and is required for stabilization of MFSD1 in lysosomes but has no direct effect on its targeting to lysosomes or transporter activity.</text>
</comment>
<dbReference type="WBParaSite" id="TREG1_116610.1">
    <property type="protein sequence ID" value="TREG1_116610.1"/>
    <property type="gene ID" value="TREG1_116610"/>
</dbReference>
<reference evidence="13" key="2">
    <citation type="submission" date="2023-11" db="UniProtKB">
        <authorList>
            <consortium name="WormBaseParasite"/>
        </authorList>
    </citation>
    <scope>IDENTIFICATION</scope>
</reference>
<evidence type="ECO:0000256" key="2">
    <source>
        <dbReference type="ARBA" id="ARBA00022692"/>
    </source>
</evidence>
<evidence type="ECO:0000256" key="1">
    <source>
        <dbReference type="ARBA" id="ARBA00010599"/>
    </source>
</evidence>
<evidence type="ECO:0000313" key="13">
    <source>
        <dbReference type="WBParaSite" id="TREG1_116610.1"/>
    </source>
</evidence>
<evidence type="ECO:0000313" key="12">
    <source>
        <dbReference type="Proteomes" id="UP000050795"/>
    </source>
</evidence>
<dbReference type="Pfam" id="PF15065">
    <property type="entry name" value="NCU-G1"/>
    <property type="match status" value="1"/>
</dbReference>
<keyword evidence="2 11" id="KW-0812">Transmembrane</keyword>
<dbReference type="AlphaFoldDB" id="A0AA85IXK9"/>
<organism evidence="12 13">
    <name type="scientific">Trichobilharzia regenti</name>
    <name type="common">Nasal bird schistosome</name>
    <dbReference type="NCBI Taxonomy" id="157069"/>
    <lineage>
        <taxon>Eukaryota</taxon>
        <taxon>Metazoa</taxon>
        <taxon>Spiralia</taxon>
        <taxon>Lophotrochozoa</taxon>
        <taxon>Platyhelminthes</taxon>
        <taxon>Trematoda</taxon>
        <taxon>Digenea</taxon>
        <taxon>Strigeidida</taxon>
        <taxon>Schistosomatoidea</taxon>
        <taxon>Schistosomatidae</taxon>
        <taxon>Trichobilharzia</taxon>
    </lineage>
</organism>
<sequence length="530" mass="59886">MYAIRSSSALRLFHFFCFVIILFSFTTTVQLIRSYGDEILSANSTSCDNTSLYHISITNETHRTWFLIMAEVHHPPAVILVHTKGDSELSVNCSGFHTSNALEYRNTVNITNVIQSYGWILHRIMRYNDTDNTGIIPEAASTSTKTFLGSNLDWKLTKLDDSNKEPVTIEFQAQHSLDSHEKINGAIKLIFQVYQNPMKPIKTLYYEIENSFTLLAELILDQVDVVNEVQRFAPVLLIFSNHSLEDNQDYLEQNAVQVNAEEGPLGRNIQSTFIELGTRKSKTDSHQEWISPNAYLHFPAAFWTNREENKAQAVKLGPRRIFNHKVIKTRTYHLSLPFAFYGSRFEQIHAEANVMHVAAREQIINLGSPKSSYYIETNYSSWKFLLGLGLPNIIVTEPPSGTGTTSSIVGAFLGGIGIICGIITGVYIVRRARIRYHRIPASNEIDEVAENNNNNNNNNNIGDLNTNGRYVEQYQYEKLVQPLPGSLTHGENSQSIHLFNPVSHLQTSALMSNDPPAYGSLSFRSDQPNY</sequence>
<keyword evidence="5 11" id="KW-0472">Membrane</keyword>
<name>A0AA85IXK9_TRIRE</name>
<feature type="transmembrane region" description="Helical" evidence="11">
    <location>
        <begin position="408"/>
        <end position="429"/>
    </location>
</feature>
<protein>
    <submittedName>
        <fullName evidence="13">Uncharacterized protein</fullName>
    </submittedName>
</protein>
<keyword evidence="4 11" id="KW-1133">Transmembrane helix</keyword>
<evidence type="ECO:0000256" key="10">
    <source>
        <dbReference type="ARBA" id="ARBA00044960"/>
    </source>
</evidence>
<feature type="transmembrane region" description="Helical" evidence="11">
    <location>
        <begin position="12"/>
        <end position="32"/>
    </location>
</feature>
<evidence type="ECO:0000256" key="8">
    <source>
        <dbReference type="ARBA" id="ARBA00024176"/>
    </source>
</evidence>
<keyword evidence="7" id="KW-0458">Lysosome</keyword>
<reference evidence="12" key="1">
    <citation type="submission" date="2022-06" db="EMBL/GenBank/DDBJ databases">
        <authorList>
            <person name="Berger JAMES D."/>
            <person name="Berger JAMES D."/>
        </authorList>
    </citation>
    <scope>NUCLEOTIDE SEQUENCE [LARGE SCALE GENOMIC DNA]</scope>
</reference>
<evidence type="ECO:0000256" key="3">
    <source>
        <dbReference type="ARBA" id="ARBA00022729"/>
    </source>
</evidence>
<comment type="similarity">
    <text evidence="1">Belongs to the GLMP family.</text>
</comment>
<evidence type="ECO:0000256" key="7">
    <source>
        <dbReference type="ARBA" id="ARBA00023228"/>
    </source>
</evidence>
<keyword evidence="12" id="KW-1185">Reference proteome</keyword>
<dbReference type="PANTHER" id="PTHR31981">
    <property type="entry name" value="GLYCOSYLATED LYSOSOMAL MEMBRANE PROTEIN"/>
    <property type="match status" value="1"/>
</dbReference>
<dbReference type="Proteomes" id="UP000050795">
    <property type="component" value="Unassembled WGS sequence"/>
</dbReference>
<accession>A0AA85IXK9</accession>
<evidence type="ECO:0000256" key="11">
    <source>
        <dbReference type="SAM" id="Phobius"/>
    </source>
</evidence>
<comment type="function">
    <text evidence="8">Required to protect lysosomal transporter MFSD1 from lysosomal proteolysis and for MFSD1 lysosomal localization.</text>
</comment>
<dbReference type="GO" id="GO:0005765">
    <property type="term" value="C:lysosomal membrane"/>
    <property type="evidence" value="ECO:0007669"/>
    <property type="project" value="UniProtKB-SubCell"/>
</dbReference>
<dbReference type="InterPro" id="IPR029382">
    <property type="entry name" value="NCU-G1"/>
</dbReference>
<comment type="subcellular location">
    <subcellularLocation>
        <location evidence="9">Lysosome membrane</location>
        <topology evidence="9">Single-pass type I membrane protein</topology>
        <orientation evidence="9">Lumenal side</orientation>
    </subcellularLocation>
</comment>